<dbReference type="SUPFAM" id="SSF53850">
    <property type="entry name" value="Periplasmic binding protein-like II"/>
    <property type="match status" value="1"/>
</dbReference>
<dbReference type="RefSeq" id="WP_023851178.1">
    <property type="nucleotide sequence ID" value="NZ_CP047166.1"/>
</dbReference>
<dbReference type="Pfam" id="PF00126">
    <property type="entry name" value="HTH_1"/>
    <property type="match status" value="1"/>
</dbReference>
<keyword evidence="2" id="KW-0805">Transcription regulation</keyword>
<dbReference type="InterPro" id="IPR050950">
    <property type="entry name" value="HTH-type_LysR_regulators"/>
</dbReference>
<name>A0ABX7FBN3_9RHOB</name>
<evidence type="ECO:0000256" key="3">
    <source>
        <dbReference type="ARBA" id="ARBA00023125"/>
    </source>
</evidence>
<comment type="similarity">
    <text evidence="1">Belongs to the LysR transcriptional regulatory family.</text>
</comment>
<evidence type="ECO:0000313" key="7">
    <source>
        <dbReference type="Proteomes" id="UP000596387"/>
    </source>
</evidence>
<dbReference type="NCBIfam" id="TIGR02424">
    <property type="entry name" value="TF_pcaQ"/>
    <property type="match status" value="1"/>
</dbReference>
<evidence type="ECO:0000256" key="2">
    <source>
        <dbReference type="ARBA" id="ARBA00023015"/>
    </source>
</evidence>
<dbReference type="PROSITE" id="PS50931">
    <property type="entry name" value="HTH_LYSR"/>
    <property type="match status" value="1"/>
</dbReference>
<dbReference type="InterPro" id="IPR000847">
    <property type="entry name" value="LysR_HTH_N"/>
</dbReference>
<dbReference type="Proteomes" id="UP000596387">
    <property type="component" value="Chromosome"/>
</dbReference>
<dbReference type="Gene3D" id="1.10.10.10">
    <property type="entry name" value="Winged helix-like DNA-binding domain superfamily/Winged helix DNA-binding domain"/>
    <property type="match status" value="1"/>
</dbReference>
<dbReference type="PRINTS" id="PR00039">
    <property type="entry name" value="HTHLYSR"/>
</dbReference>
<evidence type="ECO:0000256" key="4">
    <source>
        <dbReference type="ARBA" id="ARBA00023163"/>
    </source>
</evidence>
<dbReference type="InterPro" id="IPR036390">
    <property type="entry name" value="WH_DNA-bd_sf"/>
</dbReference>
<dbReference type="PANTHER" id="PTHR30419:SF8">
    <property type="entry name" value="NITROGEN ASSIMILATION TRANSCRIPTIONAL ACTIVATOR-RELATED"/>
    <property type="match status" value="1"/>
</dbReference>
<reference evidence="6 7" key="1">
    <citation type="submission" date="2019-12" db="EMBL/GenBank/DDBJ databases">
        <title>Complete Genome Sequence of a Quorum-Sensing Bacterium,Rhodobacteraceae bacterium C31, Isolated from a marine microalgae symbiotic bacteria.</title>
        <authorList>
            <person name="Zhang Y."/>
        </authorList>
    </citation>
    <scope>NUCLEOTIDE SEQUENCE [LARGE SCALE GENOMIC DNA]</scope>
    <source>
        <strain evidence="6 7">C31</strain>
    </source>
</reference>
<accession>A0ABX7FBN3</accession>
<dbReference type="SUPFAM" id="SSF46785">
    <property type="entry name" value="Winged helix' DNA-binding domain"/>
    <property type="match status" value="1"/>
</dbReference>
<dbReference type="Gene3D" id="3.40.190.10">
    <property type="entry name" value="Periplasmic binding protein-like II"/>
    <property type="match status" value="2"/>
</dbReference>
<sequence length="310" mass="33453">MESHLIDRRIKLRHVECYLAIARLGSLKAACAELNLTQPAVSKTLKELEDLLGAALMTRDRGGVRLTAEGRVFLEFAGQSLAALRRGLDGVAELRQGGGEALRVGALPSVAARLMPEAVLRFRALSPDTRLHLRDGAHGALTADLREGRLDMVIGRMGAAETMQGLSFMQLYQERVVLAARTGHPLADTTPPAEALARWPVLYPPEGAAIRPLVDRWCMAQGLTSFADRIDCVSGAFGRSYLRMTDALWFISEGVVAQDRADGRLVALPLDLGLTAGPVGLMTRPEAAASRSQQLFVRALRDAAEALPIS</sequence>
<organism evidence="6 7">
    <name type="scientific">Ponticoccus alexandrii</name>
    <dbReference type="NCBI Taxonomy" id="1943633"/>
    <lineage>
        <taxon>Bacteria</taxon>
        <taxon>Pseudomonadati</taxon>
        <taxon>Pseudomonadota</taxon>
        <taxon>Alphaproteobacteria</taxon>
        <taxon>Rhodobacterales</taxon>
        <taxon>Roseobacteraceae</taxon>
        <taxon>Ponticoccus</taxon>
    </lineage>
</organism>
<evidence type="ECO:0000313" key="6">
    <source>
        <dbReference type="EMBL" id="QRF67970.1"/>
    </source>
</evidence>
<protein>
    <submittedName>
        <fullName evidence="6">Pca operon transcription factor PcaQ</fullName>
    </submittedName>
</protein>
<gene>
    <name evidence="6" type="primary">pcaQ</name>
    <name evidence="6" type="ORF">GQA70_17660</name>
</gene>
<keyword evidence="3" id="KW-0238">DNA-binding</keyword>
<dbReference type="Pfam" id="PF03466">
    <property type="entry name" value="LysR_substrate"/>
    <property type="match status" value="1"/>
</dbReference>
<dbReference type="InterPro" id="IPR036388">
    <property type="entry name" value="WH-like_DNA-bd_sf"/>
</dbReference>
<dbReference type="InterPro" id="IPR005119">
    <property type="entry name" value="LysR_subst-bd"/>
</dbReference>
<keyword evidence="4" id="KW-0804">Transcription</keyword>
<evidence type="ECO:0000259" key="5">
    <source>
        <dbReference type="PROSITE" id="PS50931"/>
    </source>
</evidence>
<evidence type="ECO:0000256" key="1">
    <source>
        <dbReference type="ARBA" id="ARBA00009437"/>
    </source>
</evidence>
<proteinExistence type="inferred from homology"/>
<dbReference type="PANTHER" id="PTHR30419">
    <property type="entry name" value="HTH-TYPE TRANSCRIPTIONAL REGULATOR YBHD"/>
    <property type="match status" value="1"/>
</dbReference>
<dbReference type="InterPro" id="IPR012787">
    <property type="entry name" value="TF_PcaQ"/>
</dbReference>
<dbReference type="EMBL" id="CP047166">
    <property type="protein sequence ID" value="QRF67970.1"/>
    <property type="molecule type" value="Genomic_DNA"/>
</dbReference>
<keyword evidence="7" id="KW-1185">Reference proteome</keyword>
<feature type="domain" description="HTH lysR-type" evidence="5">
    <location>
        <begin position="10"/>
        <end position="67"/>
    </location>
</feature>